<sequence length="66" mass="7510">WCLNVAITASERLGCFLGPRRRLPALSPPPPACNHHSRDPEWENFVNGGEDWGDRRVIPSRYLPQT</sequence>
<organism evidence="1">
    <name type="scientific">Mesocestoides corti</name>
    <name type="common">Flatworm</name>
    <dbReference type="NCBI Taxonomy" id="53468"/>
    <lineage>
        <taxon>Eukaryota</taxon>
        <taxon>Metazoa</taxon>
        <taxon>Spiralia</taxon>
        <taxon>Lophotrochozoa</taxon>
        <taxon>Platyhelminthes</taxon>
        <taxon>Cestoda</taxon>
        <taxon>Eucestoda</taxon>
        <taxon>Cyclophyllidea</taxon>
        <taxon>Mesocestoididae</taxon>
        <taxon>Mesocestoides</taxon>
    </lineage>
</organism>
<reference evidence="1" key="1">
    <citation type="submission" date="2019-11" db="UniProtKB">
        <authorList>
            <consortium name="WormBaseParasite"/>
        </authorList>
    </citation>
    <scope>IDENTIFICATION</scope>
</reference>
<accession>A0A5K3FJX1</accession>
<evidence type="ECO:0000313" key="1">
    <source>
        <dbReference type="WBParaSite" id="MCU_007927-RA"/>
    </source>
</evidence>
<proteinExistence type="predicted"/>
<name>A0A5K3FJX1_MESCO</name>
<protein>
    <submittedName>
        <fullName evidence="1">Calpain catalytic domain-containing protein</fullName>
    </submittedName>
</protein>
<dbReference type="AlphaFoldDB" id="A0A5K3FJX1"/>
<dbReference type="WBParaSite" id="MCU_007927-RA">
    <property type="protein sequence ID" value="MCU_007927-RA"/>
    <property type="gene ID" value="MCU_007927"/>
</dbReference>